<dbReference type="InterPro" id="IPR017850">
    <property type="entry name" value="Alkaline_phosphatase_core_sf"/>
</dbReference>
<comment type="caution">
    <text evidence="1">The sequence shown here is derived from an EMBL/GenBank/DDBJ whole genome shotgun (WGS) entry which is preliminary data.</text>
</comment>
<sequence length="583" mass="64050">MLLLNNHTMKSKIEKSTFIVKLTAVLVVLMISIISCNKELTDRKDFSNNTGGNVIDAQQQKVLYVIVDGARGESVFKSSTPNLSKMIKNGMFTINAVSDENGLSATSWADMLTGVDKTKHKVISEDFSNNKLTDYPMFFKRVKDNTSLRTAAFSISPALSTKLVTHADVNTSLPNDEAVKTATLAELANNNAAVVLAEFQGVDKAGAQYGYDASVPQYAAAITNIDTYIGELNTAIKARPNFSKENWLIVIASNKGGDYPVIPALMDQTLYSKPLLNGFVILYNPNFKSTIYNKPANLNSLPYLGSYGKLNGDTIASVDAAKSNLYNFGTTGEYTVEFKLKVQSFGTLNAPIFFKTSSPANAATGWWIIHNGSNGTWRLGGLASAAISTPTTKAMEVNQWYNIGFKIYFVGTVRYVQLYQDGDPIGSPTVITGRTVNNSEPLVAGYRSGFGNSATQFITDIRIFNAAVPDAVIKDFACQVLLDSRHPNYNNLIGYWPALDGAGTLIKDQSKSKNDFVFQKSTQWLSFEDYDNKFCIKPTPELYKIVPRGIDIPRFILGWLNINATGFNLDGKVWTPIYTNILK</sequence>
<evidence type="ECO:0000313" key="2">
    <source>
        <dbReference type="Proteomes" id="UP000293925"/>
    </source>
</evidence>
<dbReference type="SUPFAM" id="SSF49899">
    <property type="entry name" value="Concanavalin A-like lectins/glucanases"/>
    <property type="match status" value="1"/>
</dbReference>
<dbReference type="InterPro" id="IPR013320">
    <property type="entry name" value="ConA-like_dom_sf"/>
</dbReference>
<keyword evidence="2" id="KW-1185">Reference proteome</keyword>
<name>A0A4R0PZ32_9SPHI</name>
<dbReference type="EMBL" id="SJSO01000012">
    <property type="protein sequence ID" value="TCD25605.1"/>
    <property type="molecule type" value="Genomic_DNA"/>
</dbReference>
<dbReference type="Pfam" id="PF13385">
    <property type="entry name" value="Laminin_G_3"/>
    <property type="match status" value="1"/>
</dbReference>
<dbReference type="GO" id="GO:0005975">
    <property type="term" value="P:carbohydrate metabolic process"/>
    <property type="evidence" value="ECO:0007669"/>
    <property type="project" value="UniProtKB-ARBA"/>
</dbReference>
<dbReference type="InterPro" id="IPR002591">
    <property type="entry name" value="Phosphodiest/P_Trfase"/>
</dbReference>
<evidence type="ECO:0000313" key="1">
    <source>
        <dbReference type="EMBL" id="TCD25605.1"/>
    </source>
</evidence>
<dbReference type="AlphaFoldDB" id="A0A4R0PZ32"/>
<dbReference type="Pfam" id="PF01663">
    <property type="entry name" value="Phosphodiest"/>
    <property type="match status" value="1"/>
</dbReference>
<protein>
    <submittedName>
        <fullName evidence="1">DUF4983 domain-containing protein</fullName>
    </submittedName>
</protein>
<dbReference type="Gene3D" id="3.40.720.10">
    <property type="entry name" value="Alkaline Phosphatase, subunit A"/>
    <property type="match status" value="1"/>
</dbReference>
<accession>A0A4R0PZ32</accession>
<reference evidence="1 2" key="1">
    <citation type="submission" date="2019-02" db="EMBL/GenBank/DDBJ databases">
        <title>Pedobacter sp. RP-3-21 sp. nov., isolated from Arctic soil.</title>
        <authorList>
            <person name="Dahal R.H."/>
        </authorList>
    </citation>
    <scope>NUCLEOTIDE SEQUENCE [LARGE SCALE GENOMIC DNA]</scope>
    <source>
        <strain evidence="1 2">RP-3-21</strain>
    </source>
</reference>
<organism evidence="1 2">
    <name type="scientific">Pedobacter psychrodurus</name>
    <dbReference type="NCBI Taxonomy" id="2530456"/>
    <lineage>
        <taxon>Bacteria</taxon>
        <taxon>Pseudomonadati</taxon>
        <taxon>Bacteroidota</taxon>
        <taxon>Sphingobacteriia</taxon>
        <taxon>Sphingobacteriales</taxon>
        <taxon>Sphingobacteriaceae</taxon>
        <taxon>Pedobacter</taxon>
    </lineage>
</organism>
<proteinExistence type="predicted"/>
<dbReference type="Gene3D" id="2.60.120.200">
    <property type="match status" value="1"/>
</dbReference>
<dbReference type="GO" id="GO:0004553">
    <property type="term" value="F:hydrolase activity, hydrolyzing O-glycosyl compounds"/>
    <property type="evidence" value="ECO:0007669"/>
    <property type="project" value="UniProtKB-ARBA"/>
</dbReference>
<gene>
    <name evidence="1" type="ORF">EZ456_15215</name>
</gene>
<dbReference type="OrthoDB" id="279982at2"/>
<dbReference type="Proteomes" id="UP000293925">
    <property type="component" value="Unassembled WGS sequence"/>
</dbReference>
<dbReference type="SUPFAM" id="SSF53649">
    <property type="entry name" value="Alkaline phosphatase-like"/>
    <property type="match status" value="1"/>
</dbReference>